<sequence length="111" mass="12773">MRRDNWTPIDGAHLCKDGWKKLKPNAVPTLFDIPNSPPMIGPPPRKTVYKHFGYATLDGRTMKDDWDLSEDDLGDKAFLVLVKSVKYNWKQMIACHITRKGWEQSMDKPTA</sequence>
<reference evidence="1" key="2">
    <citation type="submission" date="2023-03" db="EMBL/GenBank/DDBJ databases">
        <authorList>
            <person name="Inwood S.N."/>
            <person name="Skelly J.G."/>
            <person name="Guhlin J."/>
            <person name="Harrop T.W.R."/>
            <person name="Goldson S.G."/>
            <person name="Dearden P.K."/>
        </authorList>
    </citation>
    <scope>NUCLEOTIDE SEQUENCE</scope>
    <source>
        <strain evidence="1">Lincoln</strain>
        <tissue evidence="1">Whole body</tissue>
    </source>
</reference>
<comment type="caution">
    <text evidence="1">The sequence shown here is derived from an EMBL/GenBank/DDBJ whole genome shotgun (WGS) entry which is preliminary data.</text>
</comment>
<keyword evidence="2" id="KW-1185">Reference proteome</keyword>
<proteinExistence type="predicted"/>
<organism evidence="1 2">
    <name type="scientific">Microctonus hyperodae</name>
    <name type="common">Parasitoid wasp</name>
    <dbReference type="NCBI Taxonomy" id="165561"/>
    <lineage>
        <taxon>Eukaryota</taxon>
        <taxon>Metazoa</taxon>
        <taxon>Ecdysozoa</taxon>
        <taxon>Arthropoda</taxon>
        <taxon>Hexapoda</taxon>
        <taxon>Insecta</taxon>
        <taxon>Pterygota</taxon>
        <taxon>Neoptera</taxon>
        <taxon>Endopterygota</taxon>
        <taxon>Hymenoptera</taxon>
        <taxon>Apocrita</taxon>
        <taxon>Ichneumonoidea</taxon>
        <taxon>Braconidae</taxon>
        <taxon>Euphorinae</taxon>
        <taxon>Microctonus</taxon>
    </lineage>
</organism>
<reference evidence="1" key="1">
    <citation type="journal article" date="2023" name="bioRxiv">
        <title>Scaffold-level genome assemblies of two parasitoid biocontrol wasps reveal the parthenogenesis mechanism and an associated novel virus.</title>
        <authorList>
            <person name="Inwood S."/>
            <person name="Skelly J."/>
            <person name="Guhlin J."/>
            <person name="Harrop T."/>
            <person name="Goldson S."/>
            <person name="Dearden P."/>
        </authorList>
    </citation>
    <scope>NUCLEOTIDE SEQUENCE</scope>
    <source>
        <strain evidence="1">Lincoln</strain>
        <tissue evidence="1">Whole body</tissue>
    </source>
</reference>
<name>A0AA39KRU1_MICHY</name>
<evidence type="ECO:0000313" key="2">
    <source>
        <dbReference type="Proteomes" id="UP001168972"/>
    </source>
</evidence>
<protein>
    <submittedName>
        <fullName evidence="1">Uncharacterized protein</fullName>
    </submittedName>
</protein>
<dbReference type="AlphaFoldDB" id="A0AA39KRU1"/>
<accession>A0AA39KRU1</accession>
<dbReference type="EMBL" id="JAQQBR010000199">
    <property type="protein sequence ID" value="KAK0171490.1"/>
    <property type="molecule type" value="Genomic_DNA"/>
</dbReference>
<evidence type="ECO:0000313" key="1">
    <source>
        <dbReference type="EMBL" id="KAK0171490.1"/>
    </source>
</evidence>
<gene>
    <name evidence="1" type="ORF">PV327_011218</name>
</gene>
<dbReference type="Proteomes" id="UP001168972">
    <property type="component" value="Unassembled WGS sequence"/>
</dbReference>